<accession>A0ACB8BMK1</accession>
<reference evidence="1" key="1">
    <citation type="journal article" date="2021" name="New Phytol.">
        <title>Evolutionary innovations through gain and loss of genes in the ectomycorrhizal Boletales.</title>
        <authorList>
            <person name="Wu G."/>
            <person name="Miyauchi S."/>
            <person name="Morin E."/>
            <person name="Kuo A."/>
            <person name="Drula E."/>
            <person name="Varga T."/>
            <person name="Kohler A."/>
            <person name="Feng B."/>
            <person name="Cao Y."/>
            <person name="Lipzen A."/>
            <person name="Daum C."/>
            <person name="Hundley H."/>
            <person name="Pangilinan J."/>
            <person name="Johnson J."/>
            <person name="Barry K."/>
            <person name="LaButti K."/>
            <person name="Ng V."/>
            <person name="Ahrendt S."/>
            <person name="Min B."/>
            <person name="Choi I.G."/>
            <person name="Park H."/>
            <person name="Plett J.M."/>
            <person name="Magnuson J."/>
            <person name="Spatafora J.W."/>
            <person name="Nagy L.G."/>
            <person name="Henrissat B."/>
            <person name="Grigoriev I.V."/>
            <person name="Yang Z.L."/>
            <person name="Xu J."/>
            <person name="Martin F.M."/>
        </authorList>
    </citation>
    <scope>NUCLEOTIDE SEQUENCE</scope>
    <source>
        <strain evidence="1">KUC20120723A-06</strain>
    </source>
</reference>
<evidence type="ECO:0000313" key="2">
    <source>
        <dbReference type="Proteomes" id="UP000790709"/>
    </source>
</evidence>
<evidence type="ECO:0000313" key="1">
    <source>
        <dbReference type="EMBL" id="KAH7926083.1"/>
    </source>
</evidence>
<protein>
    <submittedName>
        <fullName evidence="1">Uncharacterized protein</fullName>
    </submittedName>
</protein>
<sequence>MFKRVERKRKKREEEEELGLDDEVKDIIGLNDTDSDESESDESDADSDTEDGPEEEGAGGRSGEAGVDVLDSEESDEELNEAEGKPPISIQEALKDPVYIVSLDPDVKACLICKGKLIKSTQMAVVHKGSTAHKRRLDRFKKLALRSKPDDDAWDLVRSSQPVTDPQQREHLAEEGLSKRAQKRRSKLGAIKEKRQLHKKLKAKAMAKKEAAKARTIDKSPSPNTQDPPKKRQKLTSQIDVERTTKAPAKPSISMKSSTNRPKARTAAAKSRNGSGPKKASKSKAA</sequence>
<proteinExistence type="predicted"/>
<dbReference type="Proteomes" id="UP000790709">
    <property type="component" value="Unassembled WGS sequence"/>
</dbReference>
<name>A0ACB8BMK1_9AGAM</name>
<gene>
    <name evidence="1" type="ORF">BV22DRAFT_1104545</name>
</gene>
<keyword evidence="2" id="KW-1185">Reference proteome</keyword>
<comment type="caution">
    <text evidence="1">The sequence shown here is derived from an EMBL/GenBank/DDBJ whole genome shotgun (WGS) entry which is preliminary data.</text>
</comment>
<dbReference type="EMBL" id="MU266389">
    <property type="protein sequence ID" value="KAH7926083.1"/>
    <property type="molecule type" value="Genomic_DNA"/>
</dbReference>
<organism evidence="1 2">
    <name type="scientific">Leucogyrophana mollusca</name>
    <dbReference type="NCBI Taxonomy" id="85980"/>
    <lineage>
        <taxon>Eukaryota</taxon>
        <taxon>Fungi</taxon>
        <taxon>Dikarya</taxon>
        <taxon>Basidiomycota</taxon>
        <taxon>Agaricomycotina</taxon>
        <taxon>Agaricomycetes</taxon>
        <taxon>Agaricomycetidae</taxon>
        <taxon>Boletales</taxon>
        <taxon>Boletales incertae sedis</taxon>
        <taxon>Leucogyrophana</taxon>
    </lineage>
</organism>